<organism evidence="2 3">
    <name type="scientific">Podospora didyma</name>
    <dbReference type="NCBI Taxonomy" id="330526"/>
    <lineage>
        <taxon>Eukaryota</taxon>
        <taxon>Fungi</taxon>
        <taxon>Dikarya</taxon>
        <taxon>Ascomycota</taxon>
        <taxon>Pezizomycotina</taxon>
        <taxon>Sordariomycetes</taxon>
        <taxon>Sordariomycetidae</taxon>
        <taxon>Sordariales</taxon>
        <taxon>Podosporaceae</taxon>
        <taxon>Podospora</taxon>
    </lineage>
</organism>
<dbReference type="EMBL" id="JAULSW010000010">
    <property type="protein sequence ID" value="KAK3368576.1"/>
    <property type="molecule type" value="Genomic_DNA"/>
</dbReference>
<sequence>MANQGQKPAATSFFITRPTDEFHGLYAALKHQKSPLLTAIAAVSILAKSLPILMSNIGYTLQQTYISFLICARASIGILSIMVLALIASMFVKWPSLPVDPRTIASTLYYVADSDMIVQNLKGLGDLGGNERAKSSRRWG</sequence>
<keyword evidence="1" id="KW-0812">Transmembrane</keyword>
<gene>
    <name evidence="2" type="ORF">B0H63DRAFT_78042</name>
</gene>
<evidence type="ECO:0000313" key="3">
    <source>
        <dbReference type="Proteomes" id="UP001285441"/>
    </source>
</evidence>
<feature type="transmembrane region" description="Helical" evidence="1">
    <location>
        <begin position="65"/>
        <end position="92"/>
    </location>
</feature>
<reference evidence="2" key="2">
    <citation type="submission" date="2023-06" db="EMBL/GenBank/DDBJ databases">
        <authorList>
            <consortium name="Lawrence Berkeley National Laboratory"/>
            <person name="Haridas S."/>
            <person name="Hensen N."/>
            <person name="Bonometti L."/>
            <person name="Westerberg I."/>
            <person name="Brannstrom I.O."/>
            <person name="Guillou S."/>
            <person name="Cros-Aarteil S."/>
            <person name="Calhoun S."/>
            <person name="Kuo A."/>
            <person name="Mondo S."/>
            <person name="Pangilinan J."/>
            <person name="Riley R."/>
            <person name="LaButti K."/>
            <person name="Andreopoulos B."/>
            <person name="Lipzen A."/>
            <person name="Chen C."/>
            <person name="Yanf M."/>
            <person name="Daum C."/>
            <person name="Ng V."/>
            <person name="Clum A."/>
            <person name="Steindorff A."/>
            <person name="Ohm R."/>
            <person name="Martin F."/>
            <person name="Silar P."/>
            <person name="Natvig D."/>
            <person name="Lalanne C."/>
            <person name="Gautier V."/>
            <person name="Ament-velasquez S.L."/>
            <person name="Kruys A."/>
            <person name="Hutchinson M.I."/>
            <person name="Powell A.J."/>
            <person name="Barry K."/>
            <person name="Miller A.N."/>
            <person name="Grigoriev I.V."/>
            <person name="Debuchy R."/>
            <person name="Gladieux P."/>
            <person name="Thoren M.H."/>
            <person name="Johannesson H."/>
        </authorList>
    </citation>
    <scope>NUCLEOTIDE SEQUENCE</scope>
    <source>
        <strain evidence="2">CBS 232.78</strain>
    </source>
</reference>
<reference evidence="2" key="1">
    <citation type="journal article" date="2023" name="Mol. Phylogenet. Evol.">
        <title>Genome-scale phylogeny and comparative genomics of the fungal order Sordariales.</title>
        <authorList>
            <person name="Hensen N."/>
            <person name="Bonometti L."/>
            <person name="Westerberg I."/>
            <person name="Brannstrom I.O."/>
            <person name="Guillou S."/>
            <person name="Cros-Aarteil S."/>
            <person name="Calhoun S."/>
            <person name="Haridas S."/>
            <person name="Kuo A."/>
            <person name="Mondo S."/>
            <person name="Pangilinan J."/>
            <person name="Riley R."/>
            <person name="LaButti K."/>
            <person name="Andreopoulos B."/>
            <person name="Lipzen A."/>
            <person name="Chen C."/>
            <person name="Yan M."/>
            <person name="Daum C."/>
            <person name="Ng V."/>
            <person name="Clum A."/>
            <person name="Steindorff A."/>
            <person name="Ohm R.A."/>
            <person name="Martin F."/>
            <person name="Silar P."/>
            <person name="Natvig D.O."/>
            <person name="Lalanne C."/>
            <person name="Gautier V."/>
            <person name="Ament-Velasquez S.L."/>
            <person name="Kruys A."/>
            <person name="Hutchinson M.I."/>
            <person name="Powell A.J."/>
            <person name="Barry K."/>
            <person name="Miller A.N."/>
            <person name="Grigoriev I.V."/>
            <person name="Debuchy R."/>
            <person name="Gladieux P."/>
            <person name="Hiltunen Thoren M."/>
            <person name="Johannesson H."/>
        </authorList>
    </citation>
    <scope>NUCLEOTIDE SEQUENCE</scope>
    <source>
        <strain evidence="2">CBS 232.78</strain>
    </source>
</reference>
<keyword evidence="3" id="KW-1185">Reference proteome</keyword>
<keyword evidence="1" id="KW-0472">Membrane</keyword>
<comment type="caution">
    <text evidence="2">The sequence shown here is derived from an EMBL/GenBank/DDBJ whole genome shotgun (WGS) entry which is preliminary data.</text>
</comment>
<evidence type="ECO:0000256" key="1">
    <source>
        <dbReference type="SAM" id="Phobius"/>
    </source>
</evidence>
<protein>
    <submittedName>
        <fullName evidence="2">Uncharacterized protein</fullName>
    </submittedName>
</protein>
<feature type="transmembrane region" description="Helical" evidence="1">
    <location>
        <begin position="36"/>
        <end position="59"/>
    </location>
</feature>
<keyword evidence="1" id="KW-1133">Transmembrane helix</keyword>
<accession>A0AAE0N2K4</accession>
<evidence type="ECO:0000313" key="2">
    <source>
        <dbReference type="EMBL" id="KAK3368576.1"/>
    </source>
</evidence>
<name>A0AAE0N2K4_9PEZI</name>
<proteinExistence type="predicted"/>
<dbReference type="AlphaFoldDB" id="A0AAE0N2K4"/>
<dbReference type="Proteomes" id="UP001285441">
    <property type="component" value="Unassembled WGS sequence"/>
</dbReference>